<evidence type="ECO:0000256" key="1">
    <source>
        <dbReference type="ARBA" id="ARBA00001774"/>
    </source>
</evidence>
<dbReference type="OrthoDB" id="272370at2759"/>
<name>A0A1Y2ATV1_9TREE</name>
<evidence type="ECO:0000256" key="8">
    <source>
        <dbReference type="RuleBase" id="RU364126"/>
    </source>
</evidence>
<evidence type="ECO:0000256" key="4">
    <source>
        <dbReference type="ARBA" id="ARBA00022679"/>
    </source>
</evidence>
<dbReference type="InterPro" id="IPR009286">
    <property type="entry name" value="Ins_P5_2-kin"/>
</dbReference>
<keyword evidence="5 8" id="KW-0547">Nucleotide-binding</keyword>
<comment type="catalytic activity">
    <reaction evidence="1 8">
        <text>1D-myo-inositol 1,3,4,5,6-pentakisphosphate + ATP = 1D-myo-inositol hexakisphosphate + ADP + H(+)</text>
        <dbReference type="Rhea" id="RHEA:20313"/>
        <dbReference type="ChEBI" id="CHEBI:15378"/>
        <dbReference type="ChEBI" id="CHEBI:30616"/>
        <dbReference type="ChEBI" id="CHEBI:57733"/>
        <dbReference type="ChEBI" id="CHEBI:58130"/>
        <dbReference type="ChEBI" id="CHEBI:456216"/>
        <dbReference type="EC" id="2.7.1.158"/>
    </reaction>
</comment>
<dbReference type="GO" id="GO:0035299">
    <property type="term" value="F:inositol-1,3,4,5,6-pentakisphosphate 2-kinase activity"/>
    <property type="evidence" value="ECO:0007669"/>
    <property type="project" value="UniProtKB-EC"/>
</dbReference>
<dbReference type="STRING" id="71784.A0A1Y2ATV1"/>
<dbReference type="InParanoid" id="A0A1Y2ATV1"/>
<sequence length="413" mass="46047">MNALVETRGDDQIQGAQVSEDTVSGDWHYKAEGGAHLIFGYTGSSPAYRGKVLRIRKVSAAGDDAQMAVADEWRDRLLPKLVPSHLLVPAHAVTLSFTFVHELMLSASGVRPAWRKKDQSTAEEDVRAWLLEDLSAVDQGGNNRRTLSIEIKPKWGFLPSPAFLHPPESVPIKSRISRFVMHQHLRDATNSEGKSYDPLDLYSGDEERMQRSLDGLFAGWKSTEGKGNNFRLSVDGVTVFPGQVRTDLHPANLLSALSGPLILSLQSSGALRILRDLQSSLDATDISDLAHRFHLAHPDSDLFDPSLLPDPTPEELSDFVDLYLSAPADGVTEDRWTLRQRLIAYTMSAIFKDCSIFVTIPFTYSGNQLVSTQGDSKVRLIDLDMKPISSLRKWYDLDDQIWRHWLSTHTDGD</sequence>
<evidence type="ECO:0000256" key="2">
    <source>
        <dbReference type="ARBA" id="ARBA00012023"/>
    </source>
</evidence>
<feature type="non-terminal residue" evidence="9">
    <location>
        <position position="413"/>
    </location>
</feature>
<organism evidence="9 10">
    <name type="scientific">Naematelia encephala</name>
    <dbReference type="NCBI Taxonomy" id="71784"/>
    <lineage>
        <taxon>Eukaryota</taxon>
        <taxon>Fungi</taxon>
        <taxon>Dikarya</taxon>
        <taxon>Basidiomycota</taxon>
        <taxon>Agaricomycotina</taxon>
        <taxon>Tremellomycetes</taxon>
        <taxon>Tremellales</taxon>
        <taxon>Naemateliaceae</taxon>
        <taxon>Naematelia</taxon>
    </lineage>
</organism>
<dbReference type="Gene3D" id="3.30.200.110">
    <property type="entry name" value="Inositol-pentakisphosphate 2-kinase, N-lobe"/>
    <property type="match status" value="1"/>
</dbReference>
<dbReference type="InterPro" id="IPR043001">
    <property type="entry name" value="IP5_2-K_N_lobe"/>
</dbReference>
<gene>
    <name evidence="9" type="ORF">BCR39DRAFT_470841</name>
</gene>
<dbReference type="GO" id="GO:0005524">
    <property type="term" value="F:ATP binding"/>
    <property type="evidence" value="ECO:0007669"/>
    <property type="project" value="UniProtKB-KW"/>
</dbReference>
<proteinExistence type="predicted"/>
<comment type="domain">
    <text evidence="8">The EXKPK motif is conserved in inositol-pentakisphosphate 2-kinases of both family 1 and 2.</text>
</comment>
<dbReference type="EMBL" id="MCFC01000052">
    <property type="protein sequence ID" value="ORY25926.1"/>
    <property type="molecule type" value="Genomic_DNA"/>
</dbReference>
<dbReference type="Proteomes" id="UP000193986">
    <property type="component" value="Unassembled WGS sequence"/>
</dbReference>
<dbReference type="GO" id="GO:0032958">
    <property type="term" value="P:inositol phosphate biosynthetic process"/>
    <property type="evidence" value="ECO:0007669"/>
    <property type="project" value="TreeGrafter"/>
</dbReference>
<protein>
    <recommendedName>
        <fullName evidence="3 8">Inositol-pentakisphosphate 2-kinase</fullName>
        <ecNumber evidence="2 8">2.7.1.158</ecNumber>
    </recommendedName>
</protein>
<dbReference type="PANTHER" id="PTHR14456">
    <property type="entry name" value="INOSITOL POLYPHOSPHATE KINASE 1"/>
    <property type="match status" value="1"/>
</dbReference>
<dbReference type="PANTHER" id="PTHR14456:SF2">
    <property type="entry name" value="INOSITOL-PENTAKISPHOSPHATE 2-KINASE"/>
    <property type="match status" value="1"/>
</dbReference>
<evidence type="ECO:0000313" key="10">
    <source>
        <dbReference type="Proteomes" id="UP000193986"/>
    </source>
</evidence>
<dbReference type="GO" id="GO:0005634">
    <property type="term" value="C:nucleus"/>
    <property type="evidence" value="ECO:0007669"/>
    <property type="project" value="TreeGrafter"/>
</dbReference>
<evidence type="ECO:0000313" key="9">
    <source>
        <dbReference type="EMBL" id="ORY25926.1"/>
    </source>
</evidence>
<evidence type="ECO:0000256" key="3">
    <source>
        <dbReference type="ARBA" id="ARBA00014846"/>
    </source>
</evidence>
<comment type="caution">
    <text evidence="9">The sequence shown here is derived from an EMBL/GenBank/DDBJ whole genome shotgun (WGS) entry which is preliminary data.</text>
</comment>
<dbReference type="EC" id="2.7.1.158" evidence="2 8"/>
<keyword evidence="6 8" id="KW-0418">Kinase</keyword>
<dbReference type="AlphaFoldDB" id="A0A1Y2ATV1"/>
<keyword evidence="4 8" id="KW-0808">Transferase</keyword>
<keyword evidence="10" id="KW-1185">Reference proteome</keyword>
<dbReference type="Pfam" id="PF06090">
    <property type="entry name" value="Ins_P5_2-kin"/>
    <property type="match status" value="1"/>
</dbReference>
<keyword evidence="7 8" id="KW-0067">ATP-binding</keyword>
<evidence type="ECO:0000256" key="7">
    <source>
        <dbReference type="ARBA" id="ARBA00022840"/>
    </source>
</evidence>
<evidence type="ECO:0000256" key="6">
    <source>
        <dbReference type="ARBA" id="ARBA00022777"/>
    </source>
</evidence>
<comment type="function">
    <text evidence="8">Phosphorylates Ins(1,3,4,5,6)P5 at position 2 to form Ins(1,2,3,4,5,6)P6 (InsP6 or phytate).</text>
</comment>
<accession>A0A1Y2ATV1</accession>
<evidence type="ECO:0000256" key="5">
    <source>
        <dbReference type="ARBA" id="ARBA00022741"/>
    </source>
</evidence>
<reference evidence="9 10" key="1">
    <citation type="submission" date="2016-07" db="EMBL/GenBank/DDBJ databases">
        <title>Pervasive Adenine N6-methylation of Active Genes in Fungi.</title>
        <authorList>
            <consortium name="DOE Joint Genome Institute"/>
            <person name="Mondo S.J."/>
            <person name="Dannebaum R.O."/>
            <person name="Kuo R.C."/>
            <person name="Labutti K."/>
            <person name="Haridas S."/>
            <person name="Kuo A."/>
            <person name="Salamov A."/>
            <person name="Ahrendt S.R."/>
            <person name="Lipzen A."/>
            <person name="Sullivan W."/>
            <person name="Andreopoulos W.B."/>
            <person name="Clum A."/>
            <person name="Lindquist E."/>
            <person name="Daum C."/>
            <person name="Ramamoorthy G.K."/>
            <person name="Gryganskyi A."/>
            <person name="Culley D."/>
            <person name="Magnuson J.K."/>
            <person name="James T.Y."/>
            <person name="O'Malley M.A."/>
            <person name="Stajich J.E."/>
            <person name="Spatafora J.W."/>
            <person name="Visel A."/>
            <person name="Grigoriev I.V."/>
        </authorList>
    </citation>
    <scope>NUCLEOTIDE SEQUENCE [LARGE SCALE GENOMIC DNA]</scope>
    <source>
        <strain evidence="9 10">68-887.2</strain>
    </source>
</reference>